<dbReference type="Gene3D" id="3.40.50.2000">
    <property type="entry name" value="Glycogen Phosphorylase B"/>
    <property type="match status" value="2"/>
</dbReference>
<dbReference type="EMBL" id="JANAVB010004998">
    <property type="protein sequence ID" value="KAJ6847704.1"/>
    <property type="molecule type" value="Genomic_DNA"/>
</dbReference>
<evidence type="ECO:0000256" key="2">
    <source>
        <dbReference type="ARBA" id="ARBA00022679"/>
    </source>
</evidence>
<reference evidence="3" key="1">
    <citation type="journal article" date="2023" name="GigaByte">
        <title>Genome assembly of the bearded iris, Iris pallida Lam.</title>
        <authorList>
            <person name="Bruccoleri R.E."/>
            <person name="Oakeley E.J."/>
            <person name="Faust A.M.E."/>
            <person name="Altorfer M."/>
            <person name="Dessus-Babus S."/>
            <person name="Burckhardt D."/>
            <person name="Oertli M."/>
            <person name="Naumann U."/>
            <person name="Petersen F."/>
            <person name="Wong J."/>
        </authorList>
    </citation>
    <scope>NUCLEOTIDE SEQUENCE</scope>
    <source>
        <strain evidence="3">GSM-AAB239-AS_SAM_17_03QT</strain>
    </source>
</reference>
<proteinExistence type="inferred from homology"/>
<dbReference type="GO" id="GO:0035251">
    <property type="term" value="F:UDP-glucosyltransferase activity"/>
    <property type="evidence" value="ECO:0007669"/>
    <property type="project" value="TreeGrafter"/>
</dbReference>
<protein>
    <submittedName>
        <fullName evidence="3">UDP-glycosyltransferase 73B5</fullName>
    </submittedName>
</protein>
<dbReference type="Pfam" id="PF00201">
    <property type="entry name" value="UDPGT"/>
    <property type="match status" value="1"/>
</dbReference>
<dbReference type="PANTHER" id="PTHR48047:SF236">
    <property type="entry name" value="UDP-GLYCOSYLTRANSFERASE 90A1"/>
    <property type="match status" value="1"/>
</dbReference>
<accession>A0AAX6I4J7</accession>
<comment type="similarity">
    <text evidence="1">Belongs to the UDP-glycosyltransferase family.</text>
</comment>
<gene>
    <name evidence="3" type="ORF">M6B38_276370</name>
</gene>
<name>A0AAX6I4J7_IRIPA</name>
<dbReference type="AlphaFoldDB" id="A0AAX6I4J7"/>
<dbReference type="Proteomes" id="UP001140949">
    <property type="component" value="Unassembled WGS sequence"/>
</dbReference>
<reference evidence="3" key="2">
    <citation type="submission" date="2023-04" db="EMBL/GenBank/DDBJ databases">
        <authorList>
            <person name="Bruccoleri R.E."/>
            <person name="Oakeley E.J."/>
            <person name="Faust A.-M."/>
            <person name="Dessus-Babus S."/>
            <person name="Altorfer M."/>
            <person name="Burckhardt D."/>
            <person name="Oertli M."/>
            <person name="Naumann U."/>
            <person name="Petersen F."/>
            <person name="Wong J."/>
        </authorList>
    </citation>
    <scope>NUCLEOTIDE SEQUENCE</scope>
    <source>
        <strain evidence="3">GSM-AAB239-AS_SAM_17_03QT</strain>
        <tissue evidence="3">Leaf</tissue>
    </source>
</reference>
<dbReference type="SUPFAM" id="SSF53756">
    <property type="entry name" value="UDP-Glycosyltransferase/glycogen phosphorylase"/>
    <property type="match status" value="1"/>
</dbReference>
<dbReference type="CDD" id="cd03784">
    <property type="entry name" value="GT1_Gtf-like"/>
    <property type="match status" value="1"/>
</dbReference>
<dbReference type="FunFam" id="3.40.50.2000:FF:000107">
    <property type="entry name" value="Glycosyltransferase"/>
    <property type="match status" value="1"/>
</dbReference>
<comment type="caution">
    <text evidence="3">The sequence shown here is derived from an EMBL/GenBank/DDBJ whole genome shotgun (WGS) entry which is preliminary data.</text>
</comment>
<evidence type="ECO:0000313" key="3">
    <source>
        <dbReference type="EMBL" id="KAJ6847704.1"/>
    </source>
</evidence>
<evidence type="ECO:0000313" key="4">
    <source>
        <dbReference type="Proteomes" id="UP001140949"/>
    </source>
</evidence>
<organism evidence="3 4">
    <name type="scientific">Iris pallida</name>
    <name type="common">Sweet iris</name>
    <dbReference type="NCBI Taxonomy" id="29817"/>
    <lineage>
        <taxon>Eukaryota</taxon>
        <taxon>Viridiplantae</taxon>
        <taxon>Streptophyta</taxon>
        <taxon>Embryophyta</taxon>
        <taxon>Tracheophyta</taxon>
        <taxon>Spermatophyta</taxon>
        <taxon>Magnoliopsida</taxon>
        <taxon>Liliopsida</taxon>
        <taxon>Asparagales</taxon>
        <taxon>Iridaceae</taxon>
        <taxon>Iridoideae</taxon>
        <taxon>Irideae</taxon>
        <taxon>Iris</taxon>
    </lineage>
</organism>
<keyword evidence="2" id="KW-0808">Transferase</keyword>
<sequence>MAKDHIVIFPFMAKGHTIPLIHFAAALSSRNLRITIVTTPGNAPFILQSLPSHPQPQPLDVDLLLLPFPHCPPLPAECESTDQLPSFDLFPLFVGATTLLRQPFERLLHQLMSSDSPPLCLVSDFFLGWTLDICKEVDLPRLVFHGMSTFSMSLCKSLWTHLPHLPVHSEDPFHVPGTPSTLLVTRDVIPDTVLGSVDPLNPATQFLSQLGDSDVNSWGVLVNSFAALDGDDYFRLFESFYQQTNARAWLLGPLTLLSESLQLGESKAASATTTTARDRDDELDIDEYSSCIEWLNKDNRPPRSVVYVSFGTQAHVSEEQLEEVAHGLEESSYDYIWVVRSEKWSPPTKKGKLNKGKIVRWAPQVEVLKHGATGGFVSHCGWNSVLEGVSAGVPFLAWPMIAEQHLNAKHLVEELGAGLRFESTAADGTSTVVRREEVRDGVRELMGGERGRKARERVVELSEKAKVAVADGGSSRRTLGELIDALRSRPPPQVVLHRITKGEMVQVEEEEEEELQFEFRDGIRIG</sequence>
<dbReference type="PANTHER" id="PTHR48047">
    <property type="entry name" value="GLYCOSYLTRANSFERASE"/>
    <property type="match status" value="1"/>
</dbReference>
<dbReference type="InterPro" id="IPR002213">
    <property type="entry name" value="UDP_glucos_trans"/>
</dbReference>
<keyword evidence="4" id="KW-1185">Reference proteome</keyword>
<evidence type="ECO:0000256" key="1">
    <source>
        <dbReference type="ARBA" id="ARBA00009995"/>
    </source>
</evidence>